<dbReference type="AlphaFoldDB" id="A0A061DLX4"/>
<dbReference type="EMBL" id="CM001879">
    <property type="protein sequence ID" value="EOX93437.1"/>
    <property type="molecule type" value="Genomic_DNA"/>
</dbReference>
<protein>
    <submittedName>
        <fullName evidence="1">Uncharacterized protein</fullName>
    </submittedName>
</protein>
<accession>A0A061DLX4</accession>
<dbReference type="InParanoid" id="A0A061DLX4"/>
<sequence length="66" mass="7486">MGGDKNMVISLLNPFKDRITIDFPEIEVPNPKATSHQYTIHKSSRQFESTKSENAYAVTLKVKGLY</sequence>
<evidence type="ECO:0000313" key="2">
    <source>
        <dbReference type="Proteomes" id="UP000026915"/>
    </source>
</evidence>
<dbReference type="Proteomes" id="UP000026915">
    <property type="component" value="Chromosome 1"/>
</dbReference>
<name>A0A061DLX4_THECC</name>
<gene>
    <name evidence="1" type="ORF">TCM_002313</name>
</gene>
<keyword evidence="2" id="KW-1185">Reference proteome</keyword>
<reference evidence="1 2" key="1">
    <citation type="journal article" date="2013" name="Genome Biol.">
        <title>The genome sequence of the most widely cultivated cacao type and its use to identify candidate genes regulating pod color.</title>
        <authorList>
            <person name="Motamayor J.C."/>
            <person name="Mockaitis K."/>
            <person name="Schmutz J."/>
            <person name="Haiminen N."/>
            <person name="Iii D.L."/>
            <person name="Cornejo O."/>
            <person name="Findley S.D."/>
            <person name="Zheng P."/>
            <person name="Utro F."/>
            <person name="Royaert S."/>
            <person name="Saski C."/>
            <person name="Jenkins J."/>
            <person name="Podicheti R."/>
            <person name="Zhao M."/>
            <person name="Scheffler B.E."/>
            <person name="Stack J.C."/>
            <person name="Feltus F.A."/>
            <person name="Mustiga G.M."/>
            <person name="Amores F."/>
            <person name="Phillips W."/>
            <person name="Marelli J.P."/>
            <person name="May G.D."/>
            <person name="Shapiro H."/>
            <person name="Ma J."/>
            <person name="Bustamante C.D."/>
            <person name="Schnell R.J."/>
            <person name="Main D."/>
            <person name="Gilbert D."/>
            <person name="Parida L."/>
            <person name="Kuhn D.N."/>
        </authorList>
    </citation>
    <scope>NUCLEOTIDE SEQUENCE [LARGE SCALE GENOMIC DNA]</scope>
    <source>
        <strain evidence="2">cv. Matina 1-6</strain>
    </source>
</reference>
<dbReference type="HOGENOM" id="CLU_2836339_0_0_1"/>
<proteinExistence type="predicted"/>
<dbReference type="Gramene" id="EOX93437">
    <property type="protein sequence ID" value="EOX93437"/>
    <property type="gene ID" value="TCM_002313"/>
</dbReference>
<evidence type="ECO:0000313" key="1">
    <source>
        <dbReference type="EMBL" id="EOX93437.1"/>
    </source>
</evidence>
<organism evidence="1 2">
    <name type="scientific">Theobroma cacao</name>
    <name type="common">Cacao</name>
    <name type="synonym">Cocoa</name>
    <dbReference type="NCBI Taxonomy" id="3641"/>
    <lineage>
        <taxon>Eukaryota</taxon>
        <taxon>Viridiplantae</taxon>
        <taxon>Streptophyta</taxon>
        <taxon>Embryophyta</taxon>
        <taxon>Tracheophyta</taxon>
        <taxon>Spermatophyta</taxon>
        <taxon>Magnoliopsida</taxon>
        <taxon>eudicotyledons</taxon>
        <taxon>Gunneridae</taxon>
        <taxon>Pentapetalae</taxon>
        <taxon>rosids</taxon>
        <taxon>malvids</taxon>
        <taxon>Malvales</taxon>
        <taxon>Malvaceae</taxon>
        <taxon>Byttnerioideae</taxon>
        <taxon>Theobroma</taxon>
    </lineage>
</organism>